<dbReference type="SUPFAM" id="SSF56672">
    <property type="entry name" value="DNA/RNA polymerases"/>
    <property type="match status" value="1"/>
</dbReference>
<feature type="binding site" evidence="9">
    <location>
        <position position="352"/>
    </location>
    <ligand>
        <name>Mg(2+)</name>
        <dbReference type="ChEBI" id="CHEBI:18420"/>
        <label>2</label>
    </ligand>
</feature>
<dbReference type="GO" id="GO:0039694">
    <property type="term" value="P:viral RNA genome replication"/>
    <property type="evidence" value="ECO:0007669"/>
    <property type="project" value="InterPro"/>
</dbReference>
<dbReference type="InterPro" id="IPR043502">
    <property type="entry name" value="DNA/RNA_pol_sf"/>
</dbReference>
<keyword evidence="3" id="KW-0808">Transferase</keyword>
<organism evidence="11">
    <name type="scientific">Leviviridae sp</name>
    <dbReference type="NCBI Taxonomy" id="2027243"/>
    <lineage>
        <taxon>Viruses</taxon>
        <taxon>Riboviria</taxon>
        <taxon>Orthornavirae</taxon>
        <taxon>Lenarviricota</taxon>
        <taxon>Leviviricetes</taxon>
        <taxon>Norzivirales</taxon>
        <taxon>Fiersviridae</taxon>
    </lineage>
</organism>
<dbReference type="GO" id="GO:0003968">
    <property type="term" value="F:RNA-directed RNA polymerase activity"/>
    <property type="evidence" value="ECO:0007669"/>
    <property type="project" value="UniProtKB-KW"/>
</dbReference>
<name>A0A514DBE8_9VIRU</name>
<accession>A0A514DBE8</accession>
<keyword evidence="9" id="KW-0479">Metal-binding</keyword>
<comment type="catalytic activity">
    <reaction evidence="8">
        <text>RNA(n) + a ribonucleoside 5'-triphosphate = RNA(n+1) + diphosphate</text>
        <dbReference type="Rhea" id="RHEA:21248"/>
        <dbReference type="Rhea" id="RHEA-COMP:14527"/>
        <dbReference type="Rhea" id="RHEA-COMP:17342"/>
        <dbReference type="ChEBI" id="CHEBI:33019"/>
        <dbReference type="ChEBI" id="CHEBI:61557"/>
        <dbReference type="ChEBI" id="CHEBI:140395"/>
        <dbReference type="EC" id="2.7.7.48"/>
    </reaction>
</comment>
<dbReference type="EMBL" id="MN035877">
    <property type="protein sequence ID" value="QDH90921.1"/>
    <property type="molecule type" value="Genomic_RNA"/>
</dbReference>
<feature type="binding site" evidence="9">
    <location>
        <position position="268"/>
    </location>
    <ligand>
        <name>Mg(2+)</name>
        <dbReference type="ChEBI" id="CHEBI:18420"/>
        <label>2</label>
    </ligand>
</feature>
<dbReference type="PROSITE" id="PS50522">
    <property type="entry name" value="RDRP_PHAGE"/>
    <property type="match status" value="1"/>
</dbReference>
<evidence type="ECO:0000256" key="2">
    <source>
        <dbReference type="ARBA" id="ARBA00022484"/>
    </source>
</evidence>
<dbReference type="InterPro" id="IPR005093">
    <property type="entry name" value="RNArep_beta"/>
</dbReference>
<evidence type="ECO:0000256" key="9">
    <source>
        <dbReference type="PIRSR" id="PIRSR605093-1"/>
    </source>
</evidence>
<proteinExistence type="predicted"/>
<evidence type="ECO:0000256" key="7">
    <source>
        <dbReference type="ARBA" id="ARBA00030248"/>
    </source>
</evidence>
<evidence type="ECO:0000313" key="11">
    <source>
        <dbReference type="EMBL" id="QDH90921.1"/>
    </source>
</evidence>
<keyword evidence="2 11" id="KW-0696">RNA-directed RNA polymerase</keyword>
<keyword evidence="4" id="KW-0548">Nucleotidyltransferase</keyword>
<dbReference type="EC" id="2.7.7.48" evidence="1"/>
<sequence>MADFLPHAAEKAILRLYEDLGTPRSLACFIMYKNSEWDQLATLAIDPNTYLDPEAYWRDAMATDLLRKLDSLPTTIDRKAVAEESFLLCEKECLRTNRRLYSLTELTFSDSYPESLHDFFDRARKIVSEILGPCPDLVSGKFGPGATFADRGLLCTVPDKMSSGPTFTPDAWPFLFPWSGTSWAQASASSGKIPVSVQGNRFTTVPKDCTKFRGIAVEPSINQFYQLAYGGVIRHRLGRIGINLSAGQDIHRRLACEASTEGYLATLDLSNASDTICRNLVKLLLPPSWYECLDSLRSKKTLFKGKFLLLEKFSSMGNGFTFELETLIFLSLIAAITGRESIGRDLFVFGDDIILPTSYSKDVISMLRFCGLTVNKRKSFTEGYFRESCGGDFLNGVGVRPYFLKNSPNEPQQLIAFANGLRRACGNSFVRRFFVHRAWVAIMEGLPSMLRSLRGPEELGDIVIHDDRDRWLTRHRHGIRYVKVYRPAKFRKVSWKHFRSDVTLASALYGVPSGTQLRSVRSIGTGLRQNQGGVIPRDAVTGYKIGWVAFS</sequence>
<evidence type="ECO:0000256" key="4">
    <source>
        <dbReference type="ARBA" id="ARBA00022695"/>
    </source>
</evidence>
<evidence type="ECO:0000256" key="5">
    <source>
        <dbReference type="ARBA" id="ARBA00022741"/>
    </source>
</evidence>
<evidence type="ECO:0000256" key="3">
    <source>
        <dbReference type="ARBA" id="ARBA00022679"/>
    </source>
</evidence>
<evidence type="ECO:0000259" key="10">
    <source>
        <dbReference type="PROSITE" id="PS50522"/>
    </source>
</evidence>
<evidence type="ECO:0000256" key="6">
    <source>
        <dbReference type="ARBA" id="ARBA00022953"/>
    </source>
</evidence>
<evidence type="ECO:0000256" key="1">
    <source>
        <dbReference type="ARBA" id="ARBA00012494"/>
    </source>
</evidence>
<dbReference type="InterPro" id="IPR007096">
    <property type="entry name" value="RNA-dir_Rpol_cat_phage"/>
</dbReference>
<keyword evidence="6" id="KW-0693">Viral RNA replication</keyword>
<comment type="cofactor">
    <cofactor evidence="9">
        <name>Mg(2+)</name>
        <dbReference type="ChEBI" id="CHEBI:18420"/>
    </cofactor>
    <text evidence="9">Binds 2 Mg(2+) per subunit.</text>
</comment>
<evidence type="ECO:0000256" key="8">
    <source>
        <dbReference type="ARBA" id="ARBA00048744"/>
    </source>
</evidence>
<dbReference type="GO" id="GO:0046872">
    <property type="term" value="F:metal ion binding"/>
    <property type="evidence" value="ECO:0007669"/>
    <property type="project" value="UniProtKB-KW"/>
</dbReference>
<dbReference type="Pfam" id="PF03431">
    <property type="entry name" value="RNA_replicase_B"/>
    <property type="match status" value="1"/>
</dbReference>
<keyword evidence="5" id="KW-0547">Nucleotide-binding</keyword>
<dbReference type="GO" id="GO:0000166">
    <property type="term" value="F:nucleotide binding"/>
    <property type="evidence" value="ECO:0007669"/>
    <property type="project" value="UniProtKB-KW"/>
</dbReference>
<gene>
    <name evidence="11" type="ORF">H1Rhizo26FD577_000001</name>
</gene>
<feature type="binding site" evidence="9">
    <location>
        <position position="351"/>
    </location>
    <ligand>
        <name>Mg(2+)</name>
        <dbReference type="ChEBI" id="CHEBI:18420"/>
        <label>2</label>
    </ligand>
</feature>
<feature type="domain" description="RdRp catalytic" evidence="10">
    <location>
        <begin position="253"/>
        <end position="383"/>
    </location>
</feature>
<protein>
    <recommendedName>
        <fullName evidence="1">RNA-directed RNA polymerase</fullName>
        <ecNumber evidence="1">2.7.7.48</ecNumber>
    </recommendedName>
    <alternativeName>
        <fullName evidence="7">RNA replicase beta chain</fullName>
    </alternativeName>
</protein>
<keyword evidence="9" id="KW-0460">Magnesium</keyword>
<reference evidence="11" key="1">
    <citation type="submission" date="2019-05" db="EMBL/GenBank/DDBJ databases">
        <title>Metatranscriptomic reconstruction reveals RNA viruses with the potential to shape carbon cycling in soil.</title>
        <authorList>
            <person name="Starr E.P."/>
            <person name="Nuccio E."/>
            <person name="Pett-Ridge J."/>
            <person name="Banfield J.F."/>
            <person name="Firestone M.K."/>
        </authorList>
    </citation>
    <scope>NUCLEOTIDE SEQUENCE</scope>
    <source>
        <strain evidence="11">H1_Rhizo_26_FD_scaffold_577</strain>
    </source>
</reference>